<feature type="compositionally biased region" description="Basic and acidic residues" evidence="1">
    <location>
        <begin position="119"/>
        <end position="133"/>
    </location>
</feature>
<dbReference type="RefSeq" id="WP_376839795.1">
    <property type="nucleotide sequence ID" value="NZ_JBHMAU010000046.1"/>
</dbReference>
<comment type="caution">
    <text evidence="2">The sequence shown here is derived from an EMBL/GenBank/DDBJ whole genome shotgun (WGS) entry which is preliminary data.</text>
</comment>
<feature type="compositionally biased region" description="Acidic residues" evidence="1">
    <location>
        <begin position="108"/>
        <end position="118"/>
    </location>
</feature>
<gene>
    <name evidence="2" type="ORF">ACFFN1_06815</name>
</gene>
<accession>A0ABV5X127</accession>
<evidence type="ECO:0000313" key="3">
    <source>
        <dbReference type="Proteomes" id="UP001589707"/>
    </source>
</evidence>
<name>A0ABV5X127_9MICO</name>
<evidence type="ECO:0000313" key="2">
    <source>
        <dbReference type="EMBL" id="MFB9776113.1"/>
    </source>
</evidence>
<proteinExistence type="predicted"/>
<organism evidence="2 3">
    <name type="scientific">Brevibacterium otitidis</name>
    <dbReference type="NCBI Taxonomy" id="53364"/>
    <lineage>
        <taxon>Bacteria</taxon>
        <taxon>Bacillati</taxon>
        <taxon>Actinomycetota</taxon>
        <taxon>Actinomycetes</taxon>
        <taxon>Micrococcales</taxon>
        <taxon>Brevibacteriaceae</taxon>
        <taxon>Brevibacterium</taxon>
    </lineage>
</organism>
<evidence type="ECO:0000256" key="1">
    <source>
        <dbReference type="SAM" id="MobiDB-lite"/>
    </source>
</evidence>
<keyword evidence="3" id="KW-1185">Reference proteome</keyword>
<feature type="region of interest" description="Disordered" evidence="1">
    <location>
        <begin position="103"/>
        <end position="133"/>
    </location>
</feature>
<dbReference type="EMBL" id="JBHMAU010000046">
    <property type="protein sequence ID" value="MFB9776113.1"/>
    <property type="molecule type" value="Genomic_DNA"/>
</dbReference>
<protein>
    <submittedName>
        <fullName evidence="2">Uncharacterized protein</fullName>
    </submittedName>
</protein>
<reference evidence="2 3" key="1">
    <citation type="submission" date="2024-09" db="EMBL/GenBank/DDBJ databases">
        <authorList>
            <person name="Sun Q."/>
            <person name="Mori K."/>
        </authorList>
    </citation>
    <scope>NUCLEOTIDE SEQUENCE [LARGE SCALE GENOMIC DNA]</scope>
    <source>
        <strain evidence="2 3">JCM 11683</strain>
    </source>
</reference>
<sequence length="208" mass="23405">MPDNHDVGTPVDVTESWFDQWLESGTVAQRSVEIYGRPDLFARFESLDRQLAIERDVAEGEEAMSSSTVDDIEEEMRQLYEQWQASKTTWYIRALSEDEIESTKDECGFPDDLPENASDETRKAHEKATEKAQDQANYRLIAKALVKVENPVGDVVKTDITPNEVEIMKGRLGTVQILRLAAAAMAATTQEVTIPVPLSRKNSKNDRS</sequence>
<dbReference type="Proteomes" id="UP001589707">
    <property type="component" value="Unassembled WGS sequence"/>
</dbReference>